<protein>
    <submittedName>
        <fullName evidence="2">Uncharacterized protein</fullName>
    </submittedName>
</protein>
<comment type="caution">
    <text evidence="2">The sequence shown here is derived from an EMBL/GenBank/DDBJ whole genome shotgun (WGS) entry which is preliminary data.</text>
</comment>
<dbReference type="EMBL" id="BGPR01171233">
    <property type="protein sequence ID" value="GBM31535.1"/>
    <property type="molecule type" value="Genomic_DNA"/>
</dbReference>
<feature type="compositionally biased region" description="Basic and acidic residues" evidence="1">
    <location>
        <begin position="29"/>
        <end position="46"/>
    </location>
</feature>
<organism evidence="2 3">
    <name type="scientific">Araneus ventricosus</name>
    <name type="common">Orbweaver spider</name>
    <name type="synonym">Epeira ventricosa</name>
    <dbReference type="NCBI Taxonomy" id="182803"/>
    <lineage>
        <taxon>Eukaryota</taxon>
        <taxon>Metazoa</taxon>
        <taxon>Ecdysozoa</taxon>
        <taxon>Arthropoda</taxon>
        <taxon>Chelicerata</taxon>
        <taxon>Arachnida</taxon>
        <taxon>Araneae</taxon>
        <taxon>Araneomorphae</taxon>
        <taxon>Entelegynae</taxon>
        <taxon>Araneoidea</taxon>
        <taxon>Araneidae</taxon>
        <taxon>Araneus</taxon>
    </lineage>
</organism>
<name>A0A4Y2EUF4_ARAVE</name>
<feature type="non-terminal residue" evidence="2">
    <location>
        <position position="1"/>
    </location>
</feature>
<reference evidence="2 3" key="1">
    <citation type="journal article" date="2019" name="Sci. Rep.">
        <title>Orb-weaving spider Araneus ventricosus genome elucidates the spidroin gene catalogue.</title>
        <authorList>
            <person name="Kono N."/>
            <person name="Nakamura H."/>
            <person name="Ohtoshi R."/>
            <person name="Moran D.A.P."/>
            <person name="Shinohara A."/>
            <person name="Yoshida Y."/>
            <person name="Fujiwara M."/>
            <person name="Mori M."/>
            <person name="Tomita M."/>
            <person name="Arakawa K."/>
        </authorList>
    </citation>
    <scope>NUCLEOTIDE SEQUENCE [LARGE SCALE GENOMIC DNA]</scope>
</reference>
<evidence type="ECO:0000256" key="1">
    <source>
        <dbReference type="SAM" id="MobiDB-lite"/>
    </source>
</evidence>
<gene>
    <name evidence="2" type="ORF">AVEN_272049_1</name>
</gene>
<accession>A0A4Y2EUF4</accession>
<keyword evidence="3" id="KW-1185">Reference proteome</keyword>
<feature type="region of interest" description="Disordered" evidence="1">
    <location>
        <begin position="27"/>
        <end position="46"/>
    </location>
</feature>
<proteinExistence type="predicted"/>
<evidence type="ECO:0000313" key="2">
    <source>
        <dbReference type="EMBL" id="GBM31535.1"/>
    </source>
</evidence>
<dbReference type="AlphaFoldDB" id="A0A4Y2EUF4"/>
<evidence type="ECO:0000313" key="3">
    <source>
        <dbReference type="Proteomes" id="UP000499080"/>
    </source>
</evidence>
<sequence>VCTPKEQEAIIRQSKTGQKLYHKFMNQQFEKDDRKENSIPSDDRLKSALEHRDKLLDYDRTV</sequence>
<dbReference type="Proteomes" id="UP000499080">
    <property type="component" value="Unassembled WGS sequence"/>
</dbReference>